<dbReference type="PRINTS" id="PR00776">
    <property type="entry name" value="HEMOGLOBNASE"/>
</dbReference>
<keyword evidence="9" id="KW-0788">Thiol protease</keyword>
<sequence>MFLKTVALVGLFLVLGAWALPLQEAENDGKNWVVIVAGSNGWYNYRHQADACHAYQIVHKNGIPDEQIILMMYDDLAQNEENPTPGIVINRPNGTDVYKGVVKDYIGEDVTPANFLAVLKGDAQALRGVGGPKDHVFVYFTDHGAPGLLAFPNDDLHVKDLKDAIDYMHENKKYKKMVFYIEACESGSMMNHLAVDIDVYATTAANPHESSYACYYDEKRDTYLGDWYSVNWMEDSDVEDLKKETLLKQFKIVKSHTNTSHVMQYGNKATQMKVIQFQGNPTANAQPSAPVTLPPIEDPDLIPSPDVPLAILKRKLMATNDITKAKAYLEEINTHLKVRELLRETMKRVVQTVTNSRDRTEQILSDRQDLTQHQCYKTAAEHFKHNCFNWHTPKYEYALRHLYVLVNLCEEGFAVDRTAGDNIAGTVPSIDPIGSAKVSHSQITRLYSRFTSLDKGENGTLSREDFQRIPELAINPLGDRIINAFFPEGEDQVNFRGFMRTLAHFRPIEDNEKNKDSNATEPLNSRNNKLLFAFRLYDLDRDNKISRDELLQVLRMMVGVNISDEQLGSIADRTIQEADQDGDNSISFSEFIKVRRHSFFLRLDPLTCLFS</sequence>
<feature type="signal peptide" evidence="15">
    <location>
        <begin position="1"/>
        <end position="19"/>
    </location>
</feature>
<dbReference type="GO" id="GO:0006624">
    <property type="term" value="P:vacuolar protein processing"/>
    <property type="evidence" value="ECO:0007669"/>
    <property type="project" value="TreeGrafter"/>
</dbReference>
<keyword evidence="8" id="KW-0378">Hydrolase</keyword>
<evidence type="ECO:0000256" key="11">
    <source>
        <dbReference type="ARBA" id="ARBA00030799"/>
    </source>
</evidence>
<dbReference type="AlphaFoldDB" id="A0A8J7NK94"/>
<dbReference type="EMBL" id="JAAWVO010007461">
    <property type="protein sequence ID" value="MBN3312661.1"/>
    <property type="molecule type" value="Genomic_DNA"/>
</dbReference>
<dbReference type="InterPro" id="IPR011992">
    <property type="entry name" value="EF-hand-dom_pair"/>
</dbReference>
<evidence type="ECO:0000256" key="6">
    <source>
        <dbReference type="ARBA" id="ARBA00022723"/>
    </source>
</evidence>
<feature type="non-terminal residue" evidence="17">
    <location>
        <position position="611"/>
    </location>
</feature>
<dbReference type="Proteomes" id="UP000736164">
    <property type="component" value="Unassembled WGS sequence"/>
</dbReference>
<keyword evidence="7 15" id="KW-0732">Signal</keyword>
<dbReference type="GO" id="GO:0004197">
    <property type="term" value="F:cysteine-type endopeptidase activity"/>
    <property type="evidence" value="ECO:0007669"/>
    <property type="project" value="UniProtKB-EC"/>
</dbReference>
<dbReference type="InterPro" id="IPR002048">
    <property type="entry name" value="EF_hand_dom"/>
</dbReference>
<dbReference type="Pfam" id="PF20985">
    <property type="entry name" value="Legum_prodom"/>
    <property type="match status" value="1"/>
</dbReference>
<feature type="non-terminal residue" evidence="17">
    <location>
        <position position="1"/>
    </location>
</feature>
<evidence type="ECO:0000256" key="1">
    <source>
        <dbReference type="ARBA" id="ARBA00000810"/>
    </source>
</evidence>
<dbReference type="PANTHER" id="PTHR12000">
    <property type="entry name" value="HEMOGLOBINASE FAMILY MEMBER"/>
    <property type="match status" value="1"/>
</dbReference>
<evidence type="ECO:0000256" key="9">
    <source>
        <dbReference type="ARBA" id="ARBA00022807"/>
    </source>
</evidence>
<dbReference type="PIRSF" id="PIRSF019663">
    <property type="entry name" value="Legumain"/>
    <property type="match status" value="1"/>
</dbReference>
<dbReference type="Gene3D" id="1.10.238.10">
    <property type="entry name" value="EF-hand"/>
    <property type="match status" value="1"/>
</dbReference>
<dbReference type="CDD" id="cd00051">
    <property type="entry name" value="EFh"/>
    <property type="match status" value="1"/>
</dbReference>
<keyword evidence="6" id="KW-0479">Metal-binding</keyword>
<dbReference type="Gene3D" id="3.40.50.1460">
    <property type="match status" value="1"/>
</dbReference>
<comment type="subunit">
    <text evidence="13">Homodimer before autocatalytic removal of the propeptide. Monomer after autocatalytic processing. May interact with integrins.</text>
</comment>
<feature type="domain" description="EF-hand" evidence="16">
    <location>
        <begin position="441"/>
        <end position="476"/>
    </location>
</feature>
<dbReference type="PROSITE" id="PS50222">
    <property type="entry name" value="EF_HAND_2"/>
    <property type="match status" value="3"/>
</dbReference>
<organism evidence="17 18">
    <name type="scientific">Atractosteus spatula</name>
    <name type="common">Alligator gar</name>
    <name type="synonym">Lepisosteus spatula</name>
    <dbReference type="NCBI Taxonomy" id="7917"/>
    <lineage>
        <taxon>Eukaryota</taxon>
        <taxon>Metazoa</taxon>
        <taxon>Chordata</taxon>
        <taxon>Craniata</taxon>
        <taxon>Vertebrata</taxon>
        <taxon>Euteleostomi</taxon>
        <taxon>Actinopterygii</taxon>
        <taxon>Neopterygii</taxon>
        <taxon>Holostei</taxon>
        <taxon>Semionotiformes</taxon>
        <taxon>Lepisosteidae</taxon>
        <taxon>Atractosteus</taxon>
    </lineage>
</organism>
<evidence type="ECO:0000256" key="7">
    <source>
        <dbReference type="ARBA" id="ARBA00022729"/>
    </source>
</evidence>
<dbReference type="PANTHER" id="PTHR12000:SF23">
    <property type="entry name" value="LEGUMAIN"/>
    <property type="match status" value="1"/>
</dbReference>
<dbReference type="CDD" id="cd21115">
    <property type="entry name" value="legumain_C"/>
    <property type="match status" value="1"/>
</dbReference>
<dbReference type="Gene3D" id="1.10.132.130">
    <property type="match status" value="1"/>
</dbReference>
<dbReference type="EC" id="3.4.22.34" evidence="3"/>
<dbReference type="FunFam" id="3.40.50.1460:FF:000006">
    <property type="entry name" value="Legumain"/>
    <property type="match status" value="1"/>
</dbReference>
<evidence type="ECO:0000256" key="4">
    <source>
        <dbReference type="ARBA" id="ARBA00021147"/>
    </source>
</evidence>
<dbReference type="InterPro" id="IPR001096">
    <property type="entry name" value="Peptidase_C13"/>
</dbReference>
<evidence type="ECO:0000256" key="12">
    <source>
        <dbReference type="ARBA" id="ARBA00045698"/>
    </source>
</evidence>
<evidence type="ECO:0000256" key="13">
    <source>
        <dbReference type="ARBA" id="ARBA00046668"/>
    </source>
</evidence>
<dbReference type="InterPro" id="IPR048501">
    <property type="entry name" value="Legum_prodom"/>
</dbReference>
<feature type="active site" evidence="14">
    <location>
        <position position="143"/>
    </location>
</feature>
<reference evidence="17" key="1">
    <citation type="journal article" date="2021" name="Cell">
        <title>Tracing the genetic footprints of vertebrate landing in non-teleost ray-finned fishes.</title>
        <authorList>
            <person name="Bi X."/>
            <person name="Wang K."/>
            <person name="Yang L."/>
            <person name="Pan H."/>
            <person name="Jiang H."/>
            <person name="Wei Q."/>
            <person name="Fang M."/>
            <person name="Yu H."/>
            <person name="Zhu C."/>
            <person name="Cai Y."/>
            <person name="He Y."/>
            <person name="Gan X."/>
            <person name="Zeng H."/>
            <person name="Yu D."/>
            <person name="Zhu Y."/>
            <person name="Jiang H."/>
            <person name="Qiu Q."/>
            <person name="Yang H."/>
            <person name="Zhang Y.E."/>
            <person name="Wang W."/>
            <person name="Zhu M."/>
            <person name="He S."/>
            <person name="Zhang G."/>
        </authorList>
    </citation>
    <scope>NUCLEOTIDE SEQUENCE</scope>
    <source>
        <strain evidence="17">Allg_001</strain>
    </source>
</reference>
<keyword evidence="10" id="KW-0106">Calcium</keyword>
<evidence type="ECO:0000256" key="10">
    <source>
        <dbReference type="ARBA" id="ARBA00022837"/>
    </source>
</evidence>
<dbReference type="Pfam" id="PF01650">
    <property type="entry name" value="Peptidase_C13"/>
    <property type="match status" value="1"/>
</dbReference>
<evidence type="ECO:0000256" key="3">
    <source>
        <dbReference type="ARBA" id="ARBA00012628"/>
    </source>
</evidence>
<dbReference type="InterPro" id="IPR046427">
    <property type="entry name" value="Legumain_prodom_sf"/>
</dbReference>
<evidence type="ECO:0000256" key="5">
    <source>
        <dbReference type="ARBA" id="ARBA00022670"/>
    </source>
</evidence>
<feature type="domain" description="EF-hand" evidence="16">
    <location>
        <begin position="566"/>
        <end position="601"/>
    </location>
</feature>
<dbReference type="GO" id="GO:0005509">
    <property type="term" value="F:calcium ion binding"/>
    <property type="evidence" value="ECO:0007669"/>
    <property type="project" value="InterPro"/>
</dbReference>
<dbReference type="GO" id="GO:0005773">
    <property type="term" value="C:vacuole"/>
    <property type="evidence" value="ECO:0007669"/>
    <property type="project" value="GOC"/>
</dbReference>
<comment type="function">
    <text evidence="12">Has a strict specificity for hydrolysis of asparaginyl bonds. Can also cleave aspartyl bonds slowly, especially under acidic conditions. Involved in the processing of proteins for MHC class II antigen presentation in the lysosomal/endosomal system. Also involved in MHC class I antigen presentation in cross-presenting dendritic cells by mediating cleavage and maturation of Perforin-2 (MPEG1), thereby promoting antigen translocation in the cytosol. Required for normal lysosomal protein degradation in renal proximal tubules. Required for normal degradation of internalized EGFR. Plays a role in the regulation of cell proliferation via its role in EGFR degradation.</text>
</comment>
<accession>A0A8J7NK94</accession>
<keyword evidence="5" id="KW-0645">Protease</keyword>
<dbReference type="SUPFAM" id="SSF47473">
    <property type="entry name" value="EF-hand"/>
    <property type="match status" value="1"/>
</dbReference>
<dbReference type="InterPro" id="IPR043577">
    <property type="entry name" value="AE"/>
</dbReference>
<dbReference type="PROSITE" id="PS00018">
    <property type="entry name" value="EF_HAND_1"/>
    <property type="match status" value="2"/>
</dbReference>
<comment type="caution">
    <text evidence="17">The sequence shown here is derived from an EMBL/GenBank/DDBJ whole genome shotgun (WGS) entry which is preliminary data.</text>
</comment>
<proteinExistence type="inferred from homology"/>
<dbReference type="PIRSF" id="PIRSF500139">
    <property type="entry name" value="AE"/>
    <property type="match status" value="1"/>
</dbReference>
<dbReference type="Pfam" id="PF13499">
    <property type="entry name" value="EF-hand_7"/>
    <property type="match status" value="1"/>
</dbReference>
<gene>
    <name evidence="17" type="primary">Lgmn_0</name>
    <name evidence="17" type="ORF">GTO95_0013986</name>
</gene>
<evidence type="ECO:0000256" key="15">
    <source>
        <dbReference type="SAM" id="SignalP"/>
    </source>
</evidence>
<evidence type="ECO:0000313" key="18">
    <source>
        <dbReference type="Proteomes" id="UP000736164"/>
    </source>
</evidence>
<evidence type="ECO:0000256" key="8">
    <source>
        <dbReference type="ARBA" id="ARBA00022801"/>
    </source>
</evidence>
<evidence type="ECO:0000259" key="16">
    <source>
        <dbReference type="PROSITE" id="PS50222"/>
    </source>
</evidence>
<evidence type="ECO:0000313" key="17">
    <source>
        <dbReference type="EMBL" id="MBN3312661.1"/>
    </source>
</evidence>
<name>A0A8J7NK94_ATRSP</name>
<evidence type="ECO:0000256" key="2">
    <source>
        <dbReference type="ARBA" id="ARBA00009941"/>
    </source>
</evidence>
<protein>
    <recommendedName>
        <fullName evidence="4">Legumain</fullName>
        <ecNumber evidence="3">3.4.22.34</ecNumber>
    </recommendedName>
    <alternativeName>
        <fullName evidence="11">Protease, cysteine 1</fullName>
    </alternativeName>
</protein>
<feature type="chain" id="PRO_5035209708" description="Legumain" evidence="15">
    <location>
        <begin position="20"/>
        <end position="611"/>
    </location>
</feature>
<comment type="catalytic activity">
    <reaction evidence="1">
        <text>Hydrolysis of proteins and small molecule substrates at -Asn-|-Xaa- bonds.</text>
        <dbReference type="EC" id="3.4.22.34"/>
    </reaction>
</comment>
<dbReference type="GO" id="GO:0051603">
    <property type="term" value="P:proteolysis involved in protein catabolic process"/>
    <property type="evidence" value="ECO:0007669"/>
    <property type="project" value="InterPro"/>
</dbReference>
<feature type="domain" description="EF-hand" evidence="16">
    <location>
        <begin position="525"/>
        <end position="560"/>
    </location>
</feature>
<dbReference type="InterPro" id="IPR018247">
    <property type="entry name" value="EF_Hand_1_Ca_BS"/>
</dbReference>
<feature type="active site" description="Nucleophile" evidence="14">
    <location>
        <position position="184"/>
    </location>
</feature>
<keyword evidence="18" id="KW-1185">Reference proteome</keyword>
<comment type="similarity">
    <text evidence="2">Belongs to the peptidase C13 family.</text>
</comment>
<dbReference type="SMART" id="SM00054">
    <property type="entry name" value="EFh"/>
    <property type="match status" value="2"/>
</dbReference>
<evidence type="ECO:0000256" key="14">
    <source>
        <dbReference type="PIRSR" id="PIRSR019663-1"/>
    </source>
</evidence>